<organism evidence="2 3">
    <name type="scientific">Brassica cretica</name>
    <name type="common">Mustard</name>
    <dbReference type="NCBI Taxonomy" id="69181"/>
    <lineage>
        <taxon>Eukaryota</taxon>
        <taxon>Viridiplantae</taxon>
        <taxon>Streptophyta</taxon>
        <taxon>Embryophyta</taxon>
        <taxon>Tracheophyta</taxon>
        <taxon>Spermatophyta</taxon>
        <taxon>Magnoliopsida</taxon>
        <taxon>eudicotyledons</taxon>
        <taxon>Gunneridae</taxon>
        <taxon>Pentapetalae</taxon>
        <taxon>rosids</taxon>
        <taxon>malvids</taxon>
        <taxon>Brassicales</taxon>
        <taxon>Brassicaceae</taxon>
        <taxon>Brassiceae</taxon>
        <taxon>Brassica</taxon>
    </lineage>
</organism>
<accession>A0A8S9QIV9</accession>
<proteinExistence type="predicted"/>
<evidence type="ECO:0000313" key="2">
    <source>
        <dbReference type="EMBL" id="KAF3539923.1"/>
    </source>
</evidence>
<feature type="compositionally biased region" description="Basic and acidic residues" evidence="1">
    <location>
        <begin position="75"/>
        <end position="101"/>
    </location>
</feature>
<evidence type="ECO:0000313" key="3">
    <source>
        <dbReference type="Proteomes" id="UP000712600"/>
    </source>
</evidence>
<dbReference type="AlphaFoldDB" id="A0A8S9QIV9"/>
<dbReference type="EMBL" id="QGKX02001290">
    <property type="protein sequence ID" value="KAF3539923.1"/>
    <property type="molecule type" value="Genomic_DNA"/>
</dbReference>
<sequence length="137" mass="15650">MQEISAWINKNLQGKEKKKQETIDFGGILGSSEFDLMLFMLTAIGVKIPEGMELTKEMLRSSKTMRKPEKFYEEEKARLNAESASKHPVEERKAEHTKSEDYENLADDAEKLKEDEEEARLLIAAVVLFMGLKKLGL</sequence>
<gene>
    <name evidence="2" type="ORF">F2Q69_00025363</name>
</gene>
<feature type="region of interest" description="Disordered" evidence="1">
    <location>
        <begin position="75"/>
        <end position="102"/>
    </location>
</feature>
<evidence type="ECO:0000256" key="1">
    <source>
        <dbReference type="SAM" id="MobiDB-lite"/>
    </source>
</evidence>
<protein>
    <submittedName>
        <fullName evidence="2">Uncharacterized protein</fullName>
    </submittedName>
</protein>
<name>A0A8S9QIV9_BRACR</name>
<dbReference type="Proteomes" id="UP000712600">
    <property type="component" value="Unassembled WGS sequence"/>
</dbReference>
<reference evidence="2" key="1">
    <citation type="submission" date="2019-12" db="EMBL/GenBank/DDBJ databases">
        <title>Genome sequencing and annotation of Brassica cretica.</title>
        <authorList>
            <person name="Studholme D.J."/>
            <person name="Sarris P."/>
        </authorList>
    </citation>
    <scope>NUCLEOTIDE SEQUENCE</scope>
    <source>
        <strain evidence="2">PFS-109/04</strain>
        <tissue evidence="2">Leaf</tissue>
    </source>
</reference>
<comment type="caution">
    <text evidence="2">The sequence shown here is derived from an EMBL/GenBank/DDBJ whole genome shotgun (WGS) entry which is preliminary data.</text>
</comment>